<sequence>MRQRCDEYRKIETLNQKVAQRDEDLKSKDCELASARNELFKANMEKDLFGEYHKDIHEIVKRQDKDLKSKDRELKNANMEKEEVKESFAKVNRKLGKEESKLMELKALVANLKKELEASKAKNSKSWWRG</sequence>
<evidence type="ECO:0000313" key="2">
    <source>
        <dbReference type="EMBL" id="KAJ5575263.1"/>
    </source>
</evidence>
<reference evidence="2 3" key="1">
    <citation type="journal article" date="2023" name="IMA Fungus">
        <title>Comparative genomic study of the Penicillium genus elucidates a diverse pangenome and 15 lateral gene transfer events.</title>
        <authorList>
            <person name="Petersen C."/>
            <person name="Sorensen T."/>
            <person name="Nielsen M.R."/>
            <person name="Sondergaard T.E."/>
            <person name="Sorensen J.L."/>
            <person name="Fitzpatrick D.A."/>
            <person name="Frisvad J.C."/>
            <person name="Nielsen K.L."/>
        </authorList>
    </citation>
    <scope>NUCLEOTIDE SEQUENCE [LARGE SCALE GENOMIC DNA]</scope>
    <source>
        <strain evidence="2 3">IBT 29057</strain>
    </source>
</reference>
<accession>A0AAD6GR12</accession>
<name>A0AAD6GR12_9EURO</name>
<dbReference type="EMBL" id="JAQJAC010000008">
    <property type="protein sequence ID" value="KAJ5575263.1"/>
    <property type="molecule type" value="Genomic_DNA"/>
</dbReference>
<evidence type="ECO:0000256" key="1">
    <source>
        <dbReference type="SAM" id="Coils"/>
    </source>
</evidence>
<feature type="coiled-coil region" evidence="1">
    <location>
        <begin position="60"/>
        <end position="122"/>
    </location>
</feature>
<gene>
    <name evidence="2" type="ORF">N7450_009162</name>
</gene>
<organism evidence="2 3">
    <name type="scientific">Penicillium hetheringtonii</name>
    <dbReference type="NCBI Taxonomy" id="911720"/>
    <lineage>
        <taxon>Eukaryota</taxon>
        <taxon>Fungi</taxon>
        <taxon>Dikarya</taxon>
        <taxon>Ascomycota</taxon>
        <taxon>Pezizomycotina</taxon>
        <taxon>Eurotiomycetes</taxon>
        <taxon>Eurotiomycetidae</taxon>
        <taxon>Eurotiales</taxon>
        <taxon>Aspergillaceae</taxon>
        <taxon>Penicillium</taxon>
    </lineage>
</organism>
<protein>
    <submittedName>
        <fullName evidence="2">Uncharacterized protein</fullName>
    </submittedName>
</protein>
<keyword evidence="3" id="KW-1185">Reference proteome</keyword>
<proteinExistence type="predicted"/>
<dbReference type="Proteomes" id="UP001216150">
    <property type="component" value="Unassembled WGS sequence"/>
</dbReference>
<evidence type="ECO:0000313" key="3">
    <source>
        <dbReference type="Proteomes" id="UP001216150"/>
    </source>
</evidence>
<dbReference type="AlphaFoldDB" id="A0AAD6GR12"/>
<keyword evidence="1" id="KW-0175">Coiled coil</keyword>
<comment type="caution">
    <text evidence="2">The sequence shown here is derived from an EMBL/GenBank/DDBJ whole genome shotgun (WGS) entry which is preliminary data.</text>
</comment>